<gene>
    <name evidence="5" type="ORF">VTL71DRAFT_4736</name>
</gene>
<organism evidence="5 6">
    <name type="scientific">Oculimacula yallundae</name>
    <dbReference type="NCBI Taxonomy" id="86028"/>
    <lineage>
        <taxon>Eukaryota</taxon>
        <taxon>Fungi</taxon>
        <taxon>Dikarya</taxon>
        <taxon>Ascomycota</taxon>
        <taxon>Pezizomycotina</taxon>
        <taxon>Leotiomycetes</taxon>
        <taxon>Helotiales</taxon>
        <taxon>Ploettnerulaceae</taxon>
        <taxon>Oculimacula</taxon>
    </lineage>
</organism>
<evidence type="ECO:0000313" key="6">
    <source>
        <dbReference type="Proteomes" id="UP001595075"/>
    </source>
</evidence>
<dbReference type="PANTHER" id="PTHR11474">
    <property type="entry name" value="TYROSINASE FAMILY MEMBER"/>
    <property type="match status" value="1"/>
</dbReference>
<evidence type="ECO:0000259" key="4">
    <source>
        <dbReference type="PROSITE" id="PS00497"/>
    </source>
</evidence>
<keyword evidence="1" id="KW-0479">Metal-binding</keyword>
<dbReference type="InterPro" id="IPR050316">
    <property type="entry name" value="Tyrosinase/Hemocyanin"/>
</dbReference>
<evidence type="ECO:0000256" key="1">
    <source>
        <dbReference type="ARBA" id="ARBA00022723"/>
    </source>
</evidence>
<dbReference type="PANTHER" id="PTHR11474:SF125">
    <property type="entry name" value="N-ACETYL-6-HYDROXYTRYPTOPHAN OXIDASE IVOB-RELATED"/>
    <property type="match status" value="1"/>
</dbReference>
<feature type="domain" description="Tyrosinase copper-binding" evidence="4">
    <location>
        <begin position="115"/>
        <end position="132"/>
    </location>
</feature>
<keyword evidence="2" id="KW-0560">Oxidoreductase</keyword>
<evidence type="ECO:0000313" key="5">
    <source>
        <dbReference type="EMBL" id="KAL2064242.1"/>
    </source>
</evidence>
<keyword evidence="6" id="KW-1185">Reference proteome</keyword>
<feature type="chain" id="PRO_5045516926" description="Tyrosinase copper-binding domain-containing protein" evidence="3">
    <location>
        <begin position="20"/>
        <end position="390"/>
    </location>
</feature>
<accession>A0ABR4C3G6</accession>
<sequence length="390" mass="42987">MQIPHLLTAVSLLSTLATAIPQPINRPDAVDELALRGLINLDAYQKASKSNCTVKNAVRRQEWNDLSAPDKKRYIAAVLCLQSKPSKTPPSVAPGARSRYDDFVLVHVQQTQIIHYTGIFLPWHRYFVWAYETALRNECGYTGYQPYWNWGRYASNPLANPMVDGSDTSLSGNGLKYNYTGAPLSENGVIVVMIPPGEGGGCVTTGPFKNMTVNIGPFSASISGVPTNPQADGLGYNPRCLRRDINPNAAARTATNYTYDLITEPLNADIYWFQTVMEGQFKVDNWGVHSSGHYTIGADPGGDFYGSPNDVLFFMHHGMIDRVWWIWQTQNLAERLKAVSLTHTAYNKPPSANMTLDDDVNLGLIAPPVKLGSLLDTMGGLNGAFCYIYV</sequence>
<evidence type="ECO:0000256" key="2">
    <source>
        <dbReference type="ARBA" id="ARBA00023002"/>
    </source>
</evidence>
<dbReference type="PRINTS" id="PR00092">
    <property type="entry name" value="TYROSINASE"/>
</dbReference>
<dbReference type="PROSITE" id="PS00497">
    <property type="entry name" value="TYROSINASE_1"/>
    <property type="match status" value="1"/>
</dbReference>
<dbReference type="SUPFAM" id="SSF48056">
    <property type="entry name" value="Di-copper centre-containing domain"/>
    <property type="match status" value="1"/>
</dbReference>
<feature type="signal peptide" evidence="3">
    <location>
        <begin position="1"/>
        <end position="19"/>
    </location>
</feature>
<dbReference type="Proteomes" id="UP001595075">
    <property type="component" value="Unassembled WGS sequence"/>
</dbReference>
<name>A0ABR4C3G6_9HELO</name>
<evidence type="ECO:0000256" key="3">
    <source>
        <dbReference type="SAM" id="SignalP"/>
    </source>
</evidence>
<dbReference type="InterPro" id="IPR002227">
    <property type="entry name" value="Tyrosinase_Cu-bd"/>
</dbReference>
<dbReference type="Gene3D" id="1.10.1280.10">
    <property type="entry name" value="Di-copper center containing domain from catechol oxidase"/>
    <property type="match status" value="1"/>
</dbReference>
<keyword evidence="3" id="KW-0732">Signal</keyword>
<dbReference type="InterPro" id="IPR008922">
    <property type="entry name" value="Di-copper_centre_dom_sf"/>
</dbReference>
<protein>
    <recommendedName>
        <fullName evidence="4">Tyrosinase copper-binding domain-containing protein</fullName>
    </recommendedName>
</protein>
<proteinExistence type="predicted"/>
<comment type="caution">
    <text evidence="5">The sequence shown here is derived from an EMBL/GenBank/DDBJ whole genome shotgun (WGS) entry which is preliminary data.</text>
</comment>
<dbReference type="EMBL" id="JAZHXI010000014">
    <property type="protein sequence ID" value="KAL2064242.1"/>
    <property type="molecule type" value="Genomic_DNA"/>
</dbReference>
<dbReference type="Pfam" id="PF00264">
    <property type="entry name" value="Tyrosinase"/>
    <property type="match status" value="1"/>
</dbReference>
<reference evidence="5 6" key="1">
    <citation type="journal article" date="2024" name="Commun. Biol.">
        <title>Comparative genomic analysis of thermophilic fungi reveals convergent evolutionary adaptations and gene losses.</title>
        <authorList>
            <person name="Steindorff A.S."/>
            <person name="Aguilar-Pontes M.V."/>
            <person name="Robinson A.J."/>
            <person name="Andreopoulos B."/>
            <person name="LaButti K."/>
            <person name="Kuo A."/>
            <person name="Mondo S."/>
            <person name="Riley R."/>
            <person name="Otillar R."/>
            <person name="Haridas S."/>
            <person name="Lipzen A."/>
            <person name="Grimwood J."/>
            <person name="Schmutz J."/>
            <person name="Clum A."/>
            <person name="Reid I.D."/>
            <person name="Moisan M.C."/>
            <person name="Butler G."/>
            <person name="Nguyen T.T.M."/>
            <person name="Dewar K."/>
            <person name="Conant G."/>
            <person name="Drula E."/>
            <person name="Henrissat B."/>
            <person name="Hansel C."/>
            <person name="Singer S."/>
            <person name="Hutchinson M.I."/>
            <person name="de Vries R.P."/>
            <person name="Natvig D.O."/>
            <person name="Powell A.J."/>
            <person name="Tsang A."/>
            <person name="Grigoriev I.V."/>
        </authorList>
    </citation>
    <scope>NUCLEOTIDE SEQUENCE [LARGE SCALE GENOMIC DNA]</scope>
    <source>
        <strain evidence="5 6">CBS 494.80</strain>
    </source>
</reference>